<dbReference type="GO" id="GO:0004824">
    <property type="term" value="F:lysine-tRNA ligase activity"/>
    <property type="evidence" value="ECO:0007669"/>
    <property type="project" value="InterPro"/>
</dbReference>
<dbReference type="GO" id="GO:0005829">
    <property type="term" value="C:cytosol"/>
    <property type="evidence" value="ECO:0007669"/>
    <property type="project" value="TreeGrafter"/>
</dbReference>
<dbReference type="Gene3D" id="3.30.930.10">
    <property type="entry name" value="Bira Bifunctional Protein, Domain 2"/>
    <property type="match status" value="1"/>
</dbReference>
<dbReference type="InterPro" id="IPR004364">
    <property type="entry name" value="Aa-tRNA-synt_II"/>
</dbReference>
<dbReference type="GO" id="GO:0006430">
    <property type="term" value="P:lysyl-tRNA aminoacylation"/>
    <property type="evidence" value="ECO:0007669"/>
    <property type="project" value="InterPro"/>
</dbReference>
<dbReference type="InterPro" id="IPR006195">
    <property type="entry name" value="aa-tRNA-synth_II"/>
</dbReference>
<name>A0A381WAR8_9ZZZZ</name>
<dbReference type="NCBIfam" id="NF006828">
    <property type="entry name" value="PRK09350.1"/>
    <property type="match status" value="1"/>
</dbReference>
<evidence type="ECO:0000256" key="1">
    <source>
        <dbReference type="ARBA" id="ARBA00022598"/>
    </source>
</evidence>
<proteinExistence type="predicted"/>
<evidence type="ECO:0000259" key="4">
    <source>
        <dbReference type="PROSITE" id="PS50862"/>
    </source>
</evidence>
<dbReference type="PANTHER" id="PTHR42918:SF6">
    <property type="entry name" value="ELONGATION FACTOR P--(R)-BETA-LYSINE LIGASE"/>
    <property type="match status" value="1"/>
</dbReference>
<dbReference type="GO" id="GO:0005524">
    <property type="term" value="F:ATP binding"/>
    <property type="evidence" value="ECO:0007669"/>
    <property type="project" value="UniProtKB-KW"/>
</dbReference>
<keyword evidence="1" id="KW-0436">Ligase</keyword>
<dbReference type="PANTHER" id="PTHR42918">
    <property type="entry name" value="LYSYL-TRNA SYNTHETASE"/>
    <property type="match status" value="1"/>
</dbReference>
<dbReference type="EMBL" id="UINC01011078">
    <property type="protein sequence ID" value="SVA49047.1"/>
    <property type="molecule type" value="Genomic_DNA"/>
</dbReference>
<protein>
    <recommendedName>
        <fullName evidence="4">Aminoacyl-transfer RNA synthetases class-II family profile domain-containing protein</fullName>
    </recommendedName>
</protein>
<dbReference type="InterPro" id="IPR004525">
    <property type="entry name" value="EpmA"/>
</dbReference>
<evidence type="ECO:0000256" key="2">
    <source>
        <dbReference type="ARBA" id="ARBA00022741"/>
    </source>
</evidence>
<dbReference type="PROSITE" id="PS50862">
    <property type="entry name" value="AA_TRNA_LIGASE_II"/>
    <property type="match status" value="1"/>
</dbReference>
<gene>
    <name evidence="5" type="ORF">METZ01_LOCUS101901</name>
</gene>
<evidence type="ECO:0000256" key="3">
    <source>
        <dbReference type="ARBA" id="ARBA00022840"/>
    </source>
</evidence>
<sequence>METSFEKLETGTWYARVIRHETDDIPGQTLLIEDREYFFAEDDPSLFFKEGSWVRVIINEQGGHELHLLQDARIPLTASGDSLRWRRPGQMPSRMNLLKKRHQLLLETRKWFDQNSFLETETPLIVRGPSPEAHFSLMQVHGESQQNSGFLEQQPAFLITSPEFQMKRMLVGGFEKIFQICRCFRNSETGPLHHPEFTMLEWYRAHATLEELMDDVSQLCRHLSGKIPGFNYNTDEPWPRLKVRDLFEEKLGIPLTGMEAPKELLNKAMDCGMNSALEDLVHFQMSSEELNYESVFFRLWDQIEPELGKKCPVWVCEWPMPLASLARPLPDSPGFADRAECYANGIELANGFGELTDPEEQLRRFENDLQQRKKASRTTVPLDQRFLESLQEGMPPSSGMALGLDRLLLWLTGVKNIQQVLSFSWDEV</sequence>
<evidence type="ECO:0000313" key="5">
    <source>
        <dbReference type="EMBL" id="SVA49047.1"/>
    </source>
</evidence>
<dbReference type="SUPFAM" id="SSF55681">
    <property type="entry name" value="Class II aaRS and biotin synthetases"/>
    <property type="match status" value="1"/>
</dbReference>
<accession>A0A381WAR8</accession>
<dbReference type="GO" id="GO:0000049">
    <property type="term" value="F:tRNA binding"/>
    <property type="evidence" value="ECO:0007669"/>
    <property type="project" value="TreeGrafter"/>
</dbReference>
<feature type="domain" description="Aminoacyl-transfer RNA synthetases class-II family profile" evidence="4">
    <location>
        <begin position="109"/>
        <end position="428"/>
    </location>
</feature>
<reference evidence="5" key="1">
    <citation type="submission" date="2018-05" db="EMBL/GenBank/DDBJ databases">
        <authorList>
            <person name="Lanie J.A."/>
            <person name="Ng W.-L."/>
            <person name="Kazmierczak K.M."/>
            <person name="Andrzejewski T.M."/>
            <person name="Davidsen T.M."/>
            <person name="Wayne K.J."/>
            <person name="Tettelin H."/>
            <person name="Glass J.I."/>
            <person name="Rusch D."/>
            <person name="Podicherti R."/>
            <person name="Tsui H.-C.T."/>
            <person name="Winkler M.E."/>
        </authorList>
    </citation>
    <scope>NUCLEOTIDE SEQUENCE</scope>
</reference>
<dbReference type="Pfam" id="PF00152">
    <property type="entry name" value="tRNA-synt_2"/>
    <property type="match status" value="1"/>
</dbReference>
<organism evidence="5">
    <name type="scientific">marine metagenome</name>
    <dbReference type="NCBI Taxonomy" id="408172"/>
    <lineage>
        <taxon>unclassified sequences</taxon>
        <taxon>metagenomes</taxon>
        <taxon>ecological metagenomes</taxon>
    </lineage>
</organism>
<keyword evidence="2" id="KW-0547">Nucleotide-binding</keyword>
<keyword evidence="3" id="KW-0067">ATP-binding</keyword>
<dbReference type="NCBIfam" id="TIGR00462">
    <property type="entry name" value="genX"/>
    <property type="match status" value="1"/>
</dbReference>
<dbReference type="InterPro" id="IPR045864">
    <property type="entry name" value="aa-tRNA-synth_II/BPL/LPL"/>
</dbReference>
<dbReference type="AlphaFoldDB" id="A0A381WAR8"/>